<evidence type="ECO:0000313" key="7">
    <source>
        <dbReference type="EMBL" id="EFZ37309.1"/>
    </source>
</evidence>
<feature type="transmembrane region" description="Helical" evidence="5">
    <location>
        <begin position="214"/>
        <end position="234"/>
    </location>
</feature>
<dbReference type="AlphaFoldDB" id="E7RNL6"/>
<dbReference type="GO" id="GO:0016020">
    <property type="term" value="C:membrane"/>
    <property type="evidence" value="ECO:0007669"/>
    <property type="project" value="UniProtKB-SubCell"/>
</dbReference>
<dbReference type="CDD" id="cd03386">
    <property type="entry name" value="PAP2_Aur1_like"/>
    <property type="match status" value="1"/>
</dbReference>
<dbReference type="InterPro" id="IPR026841">
    <property type="entry name" value="Aur1/Ipt1"/>
</dbReference>
<evidence type="ECO:0000256" key="3">
    <source>
        <dbReference type="ARBA" id="ARBA00022989"/>
    </source>
</evidence>
<keyword evidence="2 5" id="KW-0812">Transmembrane</keyword>
<comment type="caution">
    <text evidence="7">The sequence shown here is derived from an EMBL/GenBank/DDBJ whole genome shotgun (WGS) entry which is preliminary data.</text>
</comment>
<dbReference type="RefSeq" id="WP_004367966.1">
    <property type="nucleotide sequence ID" value="NZ_GL833116.1"/>
</dbReference>
<feature type="transmembrane region" description="Helical" evidence="5">
    <location>
        <begin position="240"/>
        <end position="259"/>
    </location>
</feature>
<keyword evidence="3 5" id="KW-1133">Transmembrane helix</keyword>
<feature type="domain" description="Inositolphosphotransferase Aur1/Ipt1" evidence="6">
    <location>
        <begin position="81"/>
        <end position="251"/>
    </location>
</feature>
<keyword evidence="4 5" id="KW-0472">Membrane</keyword>
<evidence type="ECO:0000313" key="8">
    <source>
        <dbReference type="Proteomes" id="UP000005580"/>
    </source>
</evidence>
<reference evidence="7" key="1">
    <citation type="submission" date="2011-01" db="EMBL/GenBank/DDBJ databases">
        <authorList>
            <person name="Muzny D."/>
            <person name="Qin X."/>
            <person name="Buhay C."/>
            <person name="Dugan-Rocha S."/>
            <person name="Ding Y."/>
            <person name="Chen G."/>
            <person name="Hawes A."/>
            <person name="Holder M."/>
            <person name="Jhangiani S."/>
            <person name="Johnson A."/>
            <person name="Khan Z."/>
            <person name="Li Z."/>
            <person name="Liu W."/>
            <person name="Liu X."/>
            <person name="Perez L."/>
            <person name="Shen H."/>
            <person name="Wang Q."/>
            <person name="Watt J."/>
            <person name="Xi L."/>
            <person name="Xin Y."/>
            <person name="Zhou J."/>
            <person name="Deng J."/>
            <person name="Jiang H."/>
            <person name="Liu Y."/>
            <person name="Qu J."/>
            <person name="Song X.-Z."/>
            <person name="Zhang L."/>
            <person name="Villasana D."/>
            <person name="Johnson A."/>
            <person name="Liu J."/>
            <person name="Liyanage D."/>
            <person name="Lorensuhewa L."/>
            <person name="Robinson T."/>
            <person name="Song A."/>
            <person name="Song B.-B."/>
            <person name="Dinh H."/>
            <person name="Thornton R."/>
            <person name="Coyle M."/>
            <person name="Francisco L."/>
            <person name="Jackson L."/>
            <person name="Javaid M."/>
            <person name="Korchina V."/>
            <person name="Kovar C."/>
            <person name="Mata R."/>
            <person name="Mathew T."/>
            <person name="Ngo R."/>
            <person name="Nguyen L."/>
            <person name="Nguyen N."/>
            <person name="Okwuonu G."/>
            <person name="Ongeri F."/>
            <person name="Pham C."/>
            <person name="Simmons D."/>
            <person name="Wilczek-Boney K."/>
            <person name="Hale W."/>
            <person name="Jakkamsetti A."/>
            <person name="Pham P."/>
            <person name="Ruth R."/>
            <person name="San Lucas F."/>
            <person name="Warren J."/>
            <person name="Zhang J."/>
            <person name="Zhao Z."/>
            <person name="Zhou C."/>
            <person name="Zhu D."/>
            <person name="Lee S."/>
            <person name="Bess C."/>
            <person name="Blankenburg K."/>
            <person name="Forbes L."/>
            <person name="Fu Q."/>
            <person name="Gubbala S."/>
            <person name="Hirani K."/>
            <person name="Jayaseelan J.C."/>
            <person name="Lara F."/>
            <person name="Munidasa M."/>
            <person name="Palculict T."/>
            <person name="Patil S."/>
            <person name="Pu L.-L."/>
            <person name="Saada N."/>
            <person name="Tang L."/>
            <person name="Weissenberger G."/>
            <person name="Zhu Y."/>
            <person name="Hemphill L."/>
            <person name="Shang Y."/>
            <person name="Youmans B."/>
            <person name="Ayvaz T."/>
            <person name="Ross M."/>
            <person name="Santibanez J."/>
            <person name="Aqrawi P."/>
            <person name="Gross S."/>
            <person name="Joshi V."/>
            <person name="Fowler G."/>
            <person name="Nazareth L."/>
            <person name="Reid J."/>
            <person name="Worley K."/>
            <person name="Petrosino J."/>
            <person name="Highlander S."/>
            <person name="Gibbs R."/>
        </authorList>
    </citation>
    <scope>NUCLEOTIDE SEQUENCE [LARGE SCALE GENOMIC DNA]</scope>
    <source>
        <strain evidence="7">ATCC 33269</strain>
    </source>
</reference>
<feature type="transmembrane region" description="Helical" evidence="5">
    <location>
        <begin position="88"/>
        <end position="110"/>
    </location>
</feature>
<dbReference type="Proteomes" id="UP000005580">
    <property type="component" value="Unassembled WGS sequence"/>
</dbReference>
<dbReference type="STRING" id="28134.SAMN05444288_2290"/>
<feature type="transmembrane region" description="Helical" evidence="5">
    <location>
        <begin position="186"/>
        <end position="207"/>
    </location>
</feature>
<dbReference type="PANTHER" id="PTHR31310">
    <property type="match status" value="1"/>
</dbReference>
<sequence>MFSIYILILYILLVGFRPTRKIAVALTPWLVFACSYDAMRLWPNYEANAIDIRGLYDAEKHLFGIASGTSVLIPSEFFALHHCTAADMLAGFFYLCWVPLPLCFGLYLYFKGQRKSYLRFSLAFLFVNLLGFCGYYIHPAAPPWYAMHYGFEPLLHTSGNVAGLGRFDQLTGIPVFHALYGANANVFAAVPSLHAAYMLITTVYAVISRQRWQTVCIFALICMGIWFTAVYTGHHYVIDVLLGIAVAIVGIFVLEKFIFRIPAVKHGLERYVRFISLS</sequence>
<keyword evidence="8" id="KW-1185">Reference proteome</keyword>
<dbReference type="Gene3D" id="1.20.144.10">
    <property type="entry name" value="Phosphatidic acid phosphatase type 2/haloperoxidase"/>
    <property type="match status" value="1"/>
</dbReference>
<dbReference type="eggNOG" id="COG0671">
    <property type="taxonomic scope" value="Bacteria"/>
</dbReference>
<dbReference type="Pfam" id="PF14378">
    <property type="entry name" value="PAP2_3"/>
    <property type="match status" value="1"/>
</dbReference>
<evidence type="ECO:0000256" key="4">
    <source>
        <dbReference type="ARBA" id="ARBA00023136"/>
    </source>
</evidence>
<evidence type="ECO:0000256" key="1">
    <source>
        <dbReference type="ARBA" id="ARBA00004141"/>
    </source>
</evidence>
<protein>
    <submittedName>
        <fullName evidence="7">PAP2 family protein</fullName>
    </submittedName>
</protein>
<dbReference type="HOGENOM" id="CLU_064587_0_0_10"/>
<dbReference type="PANTHER" id="PTHR31310:SF7">
    <property type="entry name" value="PA-PHOSPHATASE RELATED-FAMILY PROTEIN DDB_G0268928"/>
    <property type="match status" value="1"/>
</dbReference>
<evidence type="ECO:0000256" key="5">
    <source>
        <dbReference type="SAM" id="Phobius"/>
    </source>
</evidence>
<organism evidence="7 8">
    <name type="scientific">Hoylesella oralis ATCC 33269</name>
    <dbReference type="NCBI Taxonomy" id="873533"/>
    <lineage>
        <taxon>Bacteria</taxon>
        <taxon>Pseudomonadati</taxon>
        <taxon>Bacteroidota</taxon>
        <taxon>Bacteroidia</taxon>
        <taxon>Bacteroidales</taxon>
        <taxon>Prevotellaceae</taxon>
        <taxon>Hoylesella</taxon>
    </lineage>
</organism>
<dbReference type="EMBL" id="AEPE02000003">
    <property type="protein sequence ID" value="EFZ37309.1"/>
    <property type="molecule type" value="Genomic_DNA"/>
</dbReference>
<evidence type="ECO:0000256" key="2">
    <source>
        <dbReference type="ARBA" id="ARBA00022692"/>
    </source>
</evidence>
<dbReference type="InterPro" id="IPR052185">
    <property type="entry name" value="IPC_Synthase-Related"/>
</dbReference>
<feature type="transmembrane region" description="Helical" evidence="5">
    <location>
        <begin position="117"/>
        <end position="137"/>
    </location>
</feature>
<proteinExistence type="predicted"/>
<accession>E7RNL6</accession>
<gene>
    <name evidence="7" type="ORF">HMPREF0663_10767</name>
</gene>
<evidence type="ECO:0000259" key="6">
    <source>
        <dbReference type="Pfam" id="PF14378"/>
    </source>
</evidence>
<name>E7RNL6_9BACT</name>
<comment type="subcellular location">
    <subcellularLocation>
        <location evidence="1">Membrane</location>
        <topology evidence="1">Multi-pass membrane protein</topology>
    </subcellularLocation>
</comment>